<feature type="transmembrane region" description="Helical" evidence="1">
    <location>
        <begin position="17"/>
        <end position="40"/>
    </location>
</feature>
<reference evidence="2" key="1">
    <citation type="journal article" date="2023" name="Mol. Phylogenet. Evol.">
        <title>Genome-scale phylogeny and comparative genomics of the fungal order Sordariales.</title>
        <authorList>
            <person name="Hensen N."/>
            <person name="Bonometti L."/>
            <person name="Westerberg I."/>
            <person name="Brannstrom I.O."/>
            <person name="Guillou S."/>
            <person name="Cros-Aarteil S."/>
            <person name="Calhoun S."/>
            <person name="Haridas S."/>
            <person name="Kuo A."/>
            <person name="Mondo S."/>
            <person name="Pangilinan J."/>
            <person name="Riley R."/>
            <person name="LaButti K."/>
            <person name="Andreopoulos B."/>
            <person name="Lipzen A."/>
            <person name="Chen C."/>
            <person name="Yan M."/>
            <person name="Daum C."/>
            <person name="Ng V."/>
            <person name="Clum A."/>
            <person name="Steindorff A."/>
            <person name="Ohm R.A."/>
            <person name="Martin F."/>
            <person name="Silar P."/>
            <person name="Natvig D.O."/>
            <person name="Lalanne C."/>
            <person name="Gautier V."/>
            <person name="Ament-Velasquez S.L."/>
            <person name="Kruys A."/>
            <person name="Hutchinson M.I."/>
            <person name="Powell A.J."/>
            <person name="Barry K."/>
            <person name="Miller A.N."/>
            <person name="Grigoriev I.V."/>
            <person name="Debuchy R."/>
            <person name="Gladieux P."/>
            <person name="Hiltunen Thoren M."/>
            <person name="Johannesson H."/>
        </authorList>
    </citation>
    <scope>NUCLEOTIDE SEQUENCE</scope>
    <source>
        <strain evidence="2">CBS 538.74</strain>
    </source>
</reference>
<evidence type="ECO:0000313" key="2">
    <source>
        <dbReference type="EMBL" id="KAK4152463.1"/>
    </source>
</evidence>
<protein>
    <submittedName>
        <fullName evidence="2">Uncharacterized protein</fullName>
    </submittedName>
</protein>
<keyword evidence="1" id="KW-0472">Membrane</keyword>
<accession>A0AAN6VJ21</accession>
<keyword evidence="1" id="KW-0812">Transmembrane</keyword>
<proteinExistence type="predicted"/>
<reference evidence="2" key="2">
    <citation type="submission" date="2023-05" db="EMBL/GenBank/DDBJ databases">
        <authorList>
            <consortium name="Lawrence Berkeley National Laboratory"/>
            <person name="Steindorff A."/>
            <person name="Hensen N."/>
            <person name="Bonometti L."/>
            <person name="Westerberg I."/>
            <person name="Brannstrom I.O."/>
            <person name="Guillou S."/>
            <person name="Cros-Aarteil S."/>
            <person name="Calhoun S."/>
            <person name="Haridas S."/>
            <person name="Kuo A."/>
            <person name="Mondo S."/>
            <person name="Pangilinan J."/>
            <person name="Riley R."/>
            <person name="Labutti K."/>
            <person name="Andreopoulos B."/>
            <person name="Lipzen A."/>
            <person name="Chen C."/>
            <person name="Yanf M."/>
            <person name="Daum C."/>
            <person name="Ng V."/>
            <person name="Clum A."/>
            <person name="Ohm R."/>
            <person name="Martin F."/>
            <person name="Silar P."/>
            <person name="Natvig D."/>
            <person name="Lalanne C."/>
            <person name="Gautier V."/>
            <person name="Ament-Velasquez S.L."/>
            <person name="Kruys A."/>
            <person name="Hutchinson M.I."/>
            <person name="Powell A.J."/>
            <person name="Barry K."/>
            <person name="Miller A.N."/>
            <person name="Grigoriev I.V."/>
            <person name="Debuchy R."/>
            <person name="Gladieux P."/>
            <person name="Thoren M.H."/>
            <person name="Johannesson H."/>
        </authorList>
    </citation>
    <scope>NUCLEOTIDE SEQUENCE</scope>
    <source>
        <strain evidence="2">CBS 538.74</strain>
    </source>
</reference>
<organism evidence="2 3">
    <name type="scientific">Chaetomidium leptoderma</name>
    <dbReference type="NCBI Taxonomy" id="669021"/>
    <lineage>
        <taxon>Eukaryota</taxon>
        <taxon>Fungi</taxon>
        <taxon>Dikarya</taxon>
        <taxon>Ascomycota</taxon>
        <taxon>Pezizomycotina</taxon>
        <taxon>Sordariomycetes</taxon>
        <taxon>Sordariomycetidae</taxon>
        <taxon>Sordariales</taxon>
        <taxon>Chaetomiaceae</taxon>
        <taxon>Chaetomidium</taxon>
    </lineage>
</organism>
<sequence length="64" mass="6987">MGDTDNTHDMAVPDIPIYVYIISGLLIGTLLGTQLLGMWLTGFKKPVPVRGEYDPISGKLLGRQ</sequence>
<dbReference type="EMBL" id="MU856973">
    <property type="protein sequence ID" value="KAK4152463.1"/>
    <property type="molecule type" value="Genomic_DNA"/>
</dbReference>
<keyword evidence="3" id="KW-1185">Reference proteome</keyword>
<keyword evidence="1" id="KW-1133">Transmembrane helix</keyword>
<name>A0AAN6VJ21_9PEZI</name>
<dbReference type="Proteomes" id="UP001302745">
    <property type="component" value="Unassembled WGS sequence"/>
</dbReference>
<evidence type="ECO:0000313" key="3">
    <source>
        <dbReference type="Proteomes" id="UP001302745"/>
    </source>
</evidence>
<gene>
    <name evidence="2" type="ORF">C8A00DRAFT_34818</name>
</gene>
<evidence type="ECO:0000256" key="1">
    <source>
        <dbReference type="SAM" id="Phobius"/>
    </source>
</evidence>
<comment type="caution">
    <text evidence="2">The sequence shown here is derived from an EMBL/GenBank/DDBJ whole genome shotgun (WGS) entry which is preliminary data.</text>
</comment>
<dbReference type="AlphaFoldDB" id="A0AAN6VJ21"/>